<feature type="compositionally biased region" description="Low complexity" evidence="1">
    <location>
        <begin position="434"/>
        <end position="444"/>
    </location>
</feature>
<protein>
    <submittedName>
        <fullName evidence="2">Uncharacterized protein</fullName>
    </submittedName>
</protein>
<feature type="region of interest" description="Disordered" evidence="1">
    <location>
        <begin position="1107"/>
        <end position="1143"/>
    </location>
</feature>
<name>A0A5M3MDQ8_CONPW</name>
<keyword evidence="3" id="KW-1185">Reference proteome</keyword>
<feature type="compositionally biased region" description="Basic and acidic residues" evidence="1">
    <location>
        <begin position="538"/>
        <end position="553"/>
    </location>
</feature>
<dbReference type="EMBL" id="JH711584">
    <property type="protein sequence ID" value="EIW77263.1"/>
    <property type="molecule type" value="Genomic_DNA"/>
</dbReference>
<evidence type="ECO:0000313" key="3">
    <source>
        <dbReference type="Proteomes" id="UP000053558"/>
    </source>
</evidence>
<proteinExistence type="predicted"/>
<dbReference type="OrthoDB" id="2685297at2759"/>
<feature type="region of interest" description="Disordered" evidence="1">
    <location>
        <begin position="182"/>
        <end position="605"/>
    </location>
</feature>
<dbReference type="KEGG" id="cput:CONPUDRAFT_168239"/>
<dbReference type="AlphaFoldDB" id="A0A5M3MDQ8"/>
<feature type="compositionally biased region" description="Pro residues" evidence="1">
    <location>
        <begin position="966"/>
        <end position="979"/>
    </location>
</feature>
<feature type="compositionally biased region" description="Low complexity" evidence="1">
    <location>
        <begin position="237"/>
        <end position="254"/>
    </location>
</feature>
<comment type="caution">
    <text evidence="2">The sequence shown here is derived from an EMBL/GenBank/DDBJ whole genome shotgun (WGS) entry which is preliminary data.</text>
</comment>
<dbReference type="RefSeq" id="XP_007772670.1">
    <property type="nucleotide sequence ID" value="XM_007774480.1"/>
</dbReference>
<reference evidence="3" key="1">
    <citation type="journal article" date="2012" name="Science">
        <title>The Paleozoic origin of enzymatic lignin decomposition reconstructed from 31 fungal genomes.</title>
        <authorList>
            <person name="Floudas D."/>
            <person name="Binder M."/>
            <person name="Riley R."/>
            <person name="Barry K."/>
            <person name="Blanchette R.A."/>
            <person name="Henrissat B."/>
            <person name="Martinez A.T."/>
            <person name="Otillar R."/>
            <person name="Spatafora J.W."/>
            <person name="Yadav J.S."/>
            <person name="Aerts A."/>
            <person name="Benoit I."/>
            <person name="Boyd A."/>
            <person name="Carlson A."/>
            <person name="Copeland A."/>
            <person name="Coutinho P.M."/>
            <person name="de Vries R.P."/>
            <person name="Ferreira P."/>
            <person name="Findley K."/>
            <person name="Foster B."/>
            <person name="Gaskell J."/>
            <person name="Glotzer D."/>
            <person name="Gorecki P."/>
            <person name="Heitman J."/>
            <person name="Hesse C."/>
            <person name="Hori C."/>
            <person name="Igarashi K."/>
            <person name="Jurgens J.A."/>
            <person name="Kallen N."/>
            <person name="Kersten P."/>
            <person name="Kohler A."/>
            <person name="Kuees U."/>
            <person name="Kumar T.K.A."/>
            <person name="Kuo A."/>
            <person name="LaButti K."/>
            <person name="Larrondo L.F."/>
            <person name="Lindquist E."/>
            <person name="Ling A."/>
            <person name="Lombard V."/>
            <person name="Lucas S."/>
            <person name="Lundell T."/>
            <person name="Martin R."/>
            <person name="McLaughlin D.J."/>
            <person name="Morgenstern I."/>
            <person name="Morin E."/>
            <person name="Murat C."/>
            <person name="Nagy L.G."/>
            <person name="Nolan M."/>
            <person name="Ohm R.A."/>
            <person name="Patyshakuliyeva A."/>
            <person name="Rokas A."/>
            <person name="Ruiz-Duenas F.J."/>
            <person name="Sabat G."/>
            <person name="Salamov A."/>
            <person name="Samejima M."/>
            <person name="Schmutz J."/>
            <person name="Slot J.C."/>
            <person name="St John F."/>
            <person name="Stenlid J."/>
            <person name="Sun H."/>
            <person name="Sun S."/>
            <person name="Syed K."/>
            <person name="Tsang A."/>
            <person name="Wiebenga A."/>
            <person name="Young D."/>
            <person name="Pisabarro A."/>
            <person name="Eastwood D.C."/>
            <person name="Martin F."/>
            <person name="Cullen D."/>
            <person name="Grigoriev I.V."/>
            <person name="Hibbett D.S."/>
        </authorList>
    </citation>
    <scope>NUCLEOTIDE SEQUENCE [LARGE SCALE GENOMIC DNA]</scope>
    <source>
        <strain evidence="3">RWD-64-598 SS2</strain>
    </source>
</reference>
<dbReference type="GeneID" id="19205950"/>
<gene>
    <name evidence="2" type="ORF">CONPUDRAFT_168239</name>
</gene>
<feature type="compositionally biased region" description="Polar residues" evidence="1">
    <location>
        <begin position="332"/>
        <end position="342"/>
    </location>
</feature>
<accession>A0A5M3MDQ8</accession>
<feature type="region of interest" description="Disordered" evidence="1">
    <location>
        <begin position="116"/>
        <end position="162"/>
    </location>
</feature>
<feature type="compositionally biased region" description="Low complexity" evidence="1">
    <location>
        <begin position="915"/>
        <end position="929"/>
    </location>
</feature>
<feature type="compositionally biased region" description="Polar residues" evidence="1">
    <location>
        <begin position="930"/>
        <end position="955"/>
    </location>
</feature>
<feature type="compositionally biased region" description="Low complexity" evidence="1">
    <location>
        <begin position="710"/>
        <end position="740"/>
    </location>
</feature>
<dbReference type="OMA" id="AYAPQNT"/>
<feature type="compositionally biased region" description="Polar residues" evidence="1">
    <location>
        <begin position="262"/>
        <end position="273"/>
    </location>
</feature>
<evidence type="ECO:0000313" key="2">
    <source>
        <dbReference type="EMBL" id="EIW77263.1"/>
    </source>
</evidence>
<evidence type="ECO:0000256" key="1">
    <source>
        <dbReference type="SAM" id="MobiDB-lite"/>
    </source>
</evidence>
<feature type="region of interest" description="Disordered" evidence="1">
    <location>
        <begin position="687"/>
        <end position="745"/>
    </location>
</feature>
<sequence length="1143" mass="119943">MGLPTEDTASTQLLNQLLNDTSSARNTRVHNWIEEQYDFALTEHAAAEADSGDNWTLDEDDEDDASQFSFHESRVPSPVPSSTIGANRAFSLSIDRPDSPVIPEHAARLDAEADADALQGDVKTPTADKKHLPRSRSRKEPAPSYDDLFFPSTGRQLTEEETLFEDERNRALRFLVKEMAGWGLDVGNRAPQRSTCKSPRTPKKSLQERGRRPPPPTPRRDQPSSTSDSPRLVPRMPSFTHSAATSSPSTVPTALVEGHSAPPSNRTSAQANKPSECPEQSGEHIGLAPAAVSTQKPRRPRASSDVLGHHHGQATSHFRVPTSGSGEFAKSGSRSPRQSLTFAANIALPLSPTLSTASGSGFERMARESLSLDEVAAQHATGPKFPYEESSAAATATGGAPASPGPIPRLAVPQLEEPQSRWSAASSLDVKGAQQQQQQQEQQQRPPSPTKSSFLGRMTPKRERAHTYTSSRSAIDEAEGGDGRDALGVPGQAPQKRSRLMSLLAKLSPRPDLPSSTQSSDAPPVPALPAQYASMDPRTPEMEKADPFAREKPSPPTKTPGKKASLASLRQSFSMSRASFASNRNPGVVEEEVPPLPRPSISSMIPRTSIGGASLVSGTWVPEDAEVPPMPHSATSGTFVYPPVTSPTLSTPRANAEATPAYEYQALPSPTKSTNTVLTAHASTVNLNSSMPSPSPARSSFDLLVPPQTPSSTTASTPTPTLASMSTPNLTPTPTPTSTSFSHAGLGTPTSGIGYYSGARALGQQGSYVSLASQGSGGSNSGTSRIPSASSLRSAPSKGALAPPAVPVPAVPPKEEKAPNRGLSLFGRKNRAQAKSTITVPQVPPISTTTTPVSAAATVTSPTVSRIGAPATGLPKPRARVPPPPLNLSLASPSSTSALPMRSAIASGPSPPPQSSTMSPGSPPGSSMQILRSPSATETTKSKIGSPTLSKTVSPPSGKYTFASSPTPPSRIALPPPPARLLAVQQQQQRQQQQQYMTQEDDDATSPGPSPLSASPPPVPPKSSQIPNAVPRLTTQRSSPRLQQQQPSQMLTGGSRIGTLHGSRSEASLLSAASATMTRERGLTGTPLKVVDEMGLRIVGAGEKDVERTITTNAGSNANNGGGNGGGKTTMLPVPKKSFWRRG</sequence>
<feature type="compositionally biased region" description="Polar residues" evidence="1">
    <location>
        <begin position="568"/>
        <end position="585"/>
    </location>
</feature>
<feature type="compositionally biased region" description="Acidic residues" evidence="1">
    <location>
        <begin position="56"/>
        <end position="65"/>
    </location>
</feature>
<organism evidence="2 3">
    <name type="scientific">Coniophora puteana (strain RWD-64-598)</name>
    <name type="common">Brown rot fungus</name>
    <dbReference type="NCBI Taxonomy" id="741705"/>
    <lineage>
        <taxon>Eukaryota</taxon>
        <taxon>Fungi</taxon>
        <taxon>Dikarya</taxon>
        <taxon>Basidiomycota</taxon>
        <taxon>Agaricomycotina</taxon>
        <taxon>Agaricomycetes</taxon>
        <taxon>Agaricomycetidae</taxon>
        <taxon>Boletales</taxon>
        <taxon>Coniophorineae</taxon>
        <taxon>Coniophoraceae</taxon>
        <taxon>Coniophora</taxon>
    </lineage>
</organism>
<feature type="compositionally biased region" description="Low complexity" evidence="1">
    <location>
        <begin position="887"/>
        <end position="900"/>
    </location>
</feature>
<feature type="compositionally biased region" description="Low complexity" evidence="1">
    <location>
        <begin position="980"/>
        <end position="995"/>
    </location>
</feature>
<feature type="compositionally biased region" description="Low complexity" evidence="1">
    <location>
        <begin position="689"/>
        <end position="700"/>
    </location>
</feature>
<feature type="region of interest" description="Disordered" evidence="1">
    <location>
        <begin position="50"/>
        <end position="84"/>
    </location>
</feature>
<feature type="compositionally biased region" description="Low complexity" evidence="1">
    <location>
        <begin position="1036"/>
        <end position="1049"/>
    </location>
</feature>
<feature type="compositionally biased region" description="Polar residues" evidence="1">
    <location>
        <begin position="785"/>
        <end position="794"/>
    </location>
</feature>
<dbReference type="Proteomes" id="UP000053558">
    <property type="component" value="Unassembled WGS sequence"/>
</dbReference>
<feature type="region of interest" description="Disordered" evidence="1">
    <location>
        <begin position="771"/>
        <end position="821"/>
    </location>
</feature>
<feature type="compositionally biased region" description="Pro residues" evidence="1">
    <location>
        <begin position="1008"/>
        <end position="1021"/>
    </location>
</feature>
<feature type="region of interest" description="Disordered" evidence="1">
    <location>
        <begin position="864"/>
        <end position="1062"/>
    </location>
</feature>
<feature type="compositionally biased region" description="Low complexity" evidence="1">
    <location>
        <begin position="390"/>
        <end position="402"/>
    </location>
</feature>